<accession>A0AAV5TIA9</accession>
<feature type="non-terminal residue" evidence="1">
    <location>
        <position position="110"/>
    </location>
</feature>
<feature type="non-terminal residue" evidence="1">
    <location>
        <position position="1"/>
    </location>
</feature>
<evidence type="ECO:0000313" key="2">
    <source>
        <dbReference type="Proteomes" id="UP001432027"/>
    </source>
</evidence>
<dbReference type="EMBL" id="BTSX01000004">
    <property type="protein sequence ID" value="GMS94027.1"/>
    <property type="molecule type" value="Genomic_DNA"/>
</dbReference>
<dbReference type="AlphaFoldDB" id="A0AAV5TIA9"/>
<comment type="caution">
    <text evidence="1">The sequence shown here is derived from an EMBL/GenBank/DDBJ whole genome shotgun (WGS) entry which is preliminary data.</text>
</comment>
<sequence length="110" mass="11562">AIATAIDMFARAPTRSARQLIYVITASDSASASFNTRFSQSVNHVPSLADTFKQRGGIIAVTEVSTASTVESLRNIASPGYHNRESDVNADLQVLCAGSSSFSSGLSSFT</sequence>
<proteinExistence type="predicted"/>
<name>A0AAV5TIA9_9BILA</name>
<reference evidence="1" key="1">
    <citation type="submission" date="2023-10" db="EMBL/GenBank/DDBJ databases">
        <title>Genome assembly of Pristionchus species.</title>
        <authorList>
            <person name="Yoshida K."/>
            <person name="Sommer R.J."/>
        </authorList>
    </citation>
    <scope>NUCLEOTIDE SEQUENCE</scope>
    <source>
        <strain evidence="1">RS0144</strain>
    </source>
</reference>
<evidence type="ECO:0000313" key="1">
    <source>
        <dbReference type="EMBL" id="GMS94027.1"/>
    </source>
</evidence>
<dbReference type="Proteomes" id="UP001432027">
    <property type="component" value="Unassembled WGS sequence"/>
</dbReference>
<gene>
    <name evidence="1" type="ORF">PENTCL1PPCAC_16202</name>
</gene>
<organism evidence="1 2">
    <name type="scientific">Pristionchus entomophagus</name>
    <dbReference type="NCBI Taxonomy" id="358040"/>
    <lineage>
        <taxon>Eukaryota</taxon>
        <taxon>Metazoa</taxon>
        <taxon>Ecdysozoa</taxon>
        <taxon>Nematoda</taxon>
        <taxon>Chromadorea</taxon>
        <taxon>Rhabditida</taxon>
        <taxon>Rhabditina</taxon>
        <taxon>Diplogasteromorpha</taxon>
        <taxon>Diplogasteroidea</taxon>
        <taxon>Neodiplogasteridae</taxon>
        <taxon>Pristionchus</taxon>
    </lineage>
</organism>
<keyword evidence="2" id="KW-1185">Reference proteome</keyword>
<evidence type="ECO:0008006" key="3">
    <source>
        <dbReference type="Google" id="ProtNLM"/>
    </source>
</evidence>
<protein>
    <recommendedName>
        <fullName evidence="3">VWFA domain-containing protein</fullName>
    </recommendedName>
</protein>